<evidence type="ECO:0000313" key="4">
    <source>
        <dbReference type="Proteomes" id="UP000392616"/>
    </source>
</evidence>
<evidence type="ECO:0000313" key="2">
    <source>
        <dbReference type="EMBL" id="AOV09405.1"/>
    </source>
</evidence>
<dbReference type="Proteomes" id="UP000392616">
    <property type="component" value="Unassembled WGS sequence"/>
</dbReference>
<evidence type="ECO:0000259" key="1">
    <source>
        <dbReference type="Pfam" id="PF04965"/>
    </source>
</evidence>
<dbReference type="AlphaFoldDB" id="A0A1E7P7Z3"/>
<dbReference type="InterPro" id="IPR007048">
    <property type="entry name" value="IraD/Gp25-like"/>
</dbReference>
<evidence type="ECO:0000313" key="3">
    <source>
        <dbReference type="EMBL" id="EAK6414119.1"/>
    </source>
</evidence>
<dbReference type="SUPFAM" id="SSF160719">
    <property type="entry name" value="gpW/gp25-like"/>
    <property type="match status" value="1"/>
</dbReference>
<dbReference type="Pfam" id="PF04965">
    <property type="entry name" value="GPW_gp25"/>
    <property type="match status" value="1"/>
</dbReference>
<organism evidence="2">
    <name type="scientific">Campylobacter jejuni</name>
    <dbReference type="NCBI Taxonomy" id="197"/>
    <lineage>
        <taxon>Bacteria</taxon>
        <taxon>Pseudomonadati</taxon>
        <taxon>Campylobacterota</taxon>
        <taxon>Epsilonproteobacteria</taxon>
        <taxon>Campylobacterales</taxon>
        <taxon>Campylobacteraceae</taxon>
        <taxon>Campylobacter</taxon>
    </lineage>
</organism>
<dbReference type="EMBL" id="AACHYE010000023">
    <property type="protein sequence ID" value="EAK6414119.1"/>
    <property type="molecule type" value="Genomic_DNA"/>
</dbReference>
<proteinExistence type="predicted"/>
<dbReference type="Gene3D" id="3.10.450.40">
    <property type="match status" value="1"/>
</dbReference>
<dbReference type="RefSeq" id="WP_002834709.1">
    <property type="nucleotide sequence ID" value="NZ_AP028333.1"/>
</dbReference>
<protein>
    <submittedName>
        <fullName evidence="3">Type VI secretion system baseplate subunit TssE</fullName>
    </submittedName>
</protein>
<reference evidence="2" key="1">
    <citation type="submission" date="2016-09" db="EMBL/GenBank/DDBJ databases">
        <title>Complete genome of Campylobacter jejuni subsp. jejuni str.MTVDSCj13, Isolated from a Naturally Colonized Farm-Raised Chicken.</title>
        <authorList>
            <person name="Taveirne M.E."/>
            <person name="Parker C.T."/>
            <person name="Huynh S."/>
            <person name="DiRita V.J."/>
        </authorList>
    </citation>
    <scope>NUCLEOTIDE SEQUENCE</scope>
    <source>
        <strain evidence="2">MTVDSCj13</strain>
        <plasmid evidence="2">pMTVDSCj13-2</plasmid>
    </source>
</reference>
<name>A0A1E7P7Z3_CAMJU</name>
<dbReference type="EMBL" id="CP017417">
    <property type="protein sequence ID" value="AOV09405.1"/>
    <property type="molecule type" value="Genomic_DNA"/>
</dbReference>
<geneLocation type="plasmid" evidence="2">
    <name>pMTVDSCj13-2</name>
</geneLocation>
<accession>A0A1E7P7Z3</accession>
<keyword evidence="2" id="KW-0614">Plasmid</keyword>
<feature type="domain" description="IraD/Gp25-like" evidence="1">
    <location>
        <begin position="26"/>
        <end position="104"/>
    </location>
</feature>
<sequence>MSLLDKLIHNLDEQNIHIPFYQNDFEDVKNNIKVLLNVKINDCYAVKNLGMPNMADINLNSNELCVSMAKEIRKLIDNYEKRICVVSITYDNNLSPWQLSFIVKCFFQDDRFKEFNIEIIFKNNRYCEVK</sequence>
<reference evidence="3 4" key="2">
    <citation type="submission" date="2018-05" db="EMBL/GenBank/DDBJ databases">
        <authorList>
            <consortium name="NARMS: The National Antimicrobial Resistance Monitoring System"/>
        </authorList>
    </citation>
    <scope>NUCLEOTIDE SEQUENCE [LARGE SCALE GENOMIC DNA]</scope>
    <source>
        <strain evidence="3 4">CVM N62988</strain>
    </source>
</reference>
<gene>
    <name evidence="3" type="ORF">B7A03_08920</name>
    <name evidence="2" type="ORF">MTVDSCj13_b0058</name>
</gene>